<organism evidence="2 3">
    <name type="scientific">Sphaeroforma arctica JP610</name>
    <dbReference type="NCBI Taxonomy" id="667725"/>
    <lineage>
        <taxon>Eukaryota</taxon>
        <taxon>Ichthyosporea</taxon>
        <taxon>Ichthyophonida</taxon>
        <taxon>Sphaeroforma</taxon>
    </lineage>
</organism>
<dbReference type="GeneID" id="25901802"/>
<gene>
    <name evidence="2" type="ORF">SARC_01298</name>
</gene>
<accession>A0A0L0GC66</accession>
<feature type="region of interest" description="Disordered" evidence="1">
    <location>
        <begin position="100"/>
        <end position="125"/>
    </location>
</feature>
<proteinExistence type="predicted"/>
<evidence type="ECO:0000313" key="2">
    <source>
        <dbReference type="EMBL" id="KNC86575.1"/>
    </source>
</evidence>
<name>A0A0L0GC66_9EUKA</name>
<keyword evidence="3" id="KW-1185">Reference proteome</keyword>
<dbReference type="Proteomes" id="UP000054560">
    <property type="component" value="Unassembled WGS sequence"/>
</dbReference>
<protein>
    <submittedName>
        <fullName evidence="2">Uncharacterized protein</fullName>
    </submittedName>
</protein>
<evidence type="ECO:0000256" key="1">
    <source>
        <dbReference type="SAM" id="MobiDB-lite"/>
    </source>
</evidence>
<dbReference type="RefSeq" id="XP_014160477.1">
    <property type="nucleotide sequence ID" value="XM_014305002.1"/>
</dbReference>
<dbReference type="EMBL" id="KQ241646">
    <property type="protein sequence ID" value="KNC86575.1"/>
    <property type="molecule type" value="Genomic_DNA"/>
</dbReference>
<evidence type="ECO:0000313" key="3">
    <source>
        <dbReference type="Proteomes" id="UP000054560"/>
    </source>
</evidence>
<sequence>MLLGTLPSSMVGAVCQSTSLKNDHTAEKVTAVGTLECAKCGRLGVREIGVRAGIKNICGWWCVEHCQVWFNPEVVYGVVNAGWAVDCDWWRLRENGMRWDRGGARGGSATEVDTGDNEGLCRGDR</sequence>
<reference evidence="2 3" key="1">
    <citation type="submission" date="2011-02" db="EMBL/GenBank/DDBJ databases">
        <title>The Genome Sequence of Sphaeroforma arctica JP610.</title>
        <authorList>
            <consortium name="The Broad Institute Genome Sequencing Platform"/>
            <person name="Russ C."/>
            <person name="Cuomo C."/>
            <person name="Young S.K."/>
            <person name="Zeng Q."/>
            <person name="Gargeya S."/>
            <person name="Alvarado L."/>
            <person name="Berlin A."/>
            <person name="Chapman S.B."/>
            <person name="Chen Z."/>
            <person name="Freedman E."/>
            <person name="Gellesch M."/>
            <person name="Goldberg J."/>
            <person name="Griggs A."/>
            <person name="Gujja S."/>
            <person name="Heilman E."/>
            <person name="Heiman D."/>
            <person name="Howarth C."/>
            <person name="Mehta T."/>
            <person name="Neiman D."/>
            <person name="Pearson M."/>
            <person name="Roberts A."/>
            <person name="Saif S."/>
            <person name="Shea T."/>
            <person name="Shenoy N."/>
            <person name="Sisk P."/>
            <person name="Stolte C."/>
            <person name="Sykes S."/>
            <person name="White J."/>
            <person name="Yandava C."/>
            <person name="Burger G."/>
            <person name="Gray M.W."/>
            <person name="Holland P.W.H."/>
            <person name="King N."/>
            <person name="Lang F.B.F."/>
            <person name="Roger A.J."/>
            <person name="Ruiz-Trillo I."/>
            <person name="Haas B."/>
            <person name="Nusbaum C."/>
            <person name="Birren B."/>
        </authorList>
    </citation>
    <scope>NUCLEOTIDE SEQUENCE [LARGE SCALE GENOMIC DNA]</scope>
    <source>
        <strain evidence="2 3">JP610</strain>
    </source>
</reference>
<dbReference type="AlphaFoldDB" id="A0A0L0GC66"/>